<feature type="region of interest" description="Disordered" evidence="1">
    <location>
        <begin position="183"/>
        <end position="237"/>
    </location>
</feature>
<organism evidence="2 3">
    <name type="scientific">Eucalyptus globulus</name>
    <name type="common">Tasmanian blue gum</name>
    <dbReference type="NCBI Taxonomy" id="34317"/>
    <lineage>
        <taxon>Eukaryota</taxon>
        <taxon>Viridiplantae</taxon>
        <taxon>Streptophyta</taxon>
        <taxon>Embryophyta</taxon>
        <taxon>Tracheophyta</taxon>
        <taxon>Spermatophyta</taxon>
        <taxon>Magnoliopsida</taxon>
        <taxon>eudicotyledons</taxon>
        <taxon>Gunneridae</taxon>
        <taxon>Pentapetalae</taxon>
        <taxon>rosids</taxon>
        <taxon>malvids</taxon>
        <taxon>Myrtales</taxon>
        <taxon>Myrtaceae</taxon>
        <taxon>Myrtoideae</taxon>
        <taxon>Eucalypteae</taxon>
        <taxon>Eucalyptus</taxon>
    </lineage>
</organism>
<protein>
    <submittedName>
        <fullName evidence="2">Uncharacterized protein</fullName>
    </submittedName>
</protein>
<gene>
    <name evidence="2" type="ORF">ACJRO7_004566</name>
</gene>
<sequence>MADAAAAAAAKLNKDDVIARLKDDGDFDRLRLKLIRKLKDNEELRYKIIGMVKQSAALNRPGSENLKPRQLSDAIYEEVGSKVMGQISESLWEIIKSADGMKSEIEDTVQFMCSKILTPSGKDMQTPLQRMDYSRSYAVPSSETNAVFNNEQKEPLGFCPPSNNQNHGEQHNERVQVPAFHEKGFSEGLKNEQNPSDKLLTPDDGDVSIPPGFSGNVKKWKLSNDAEDDPELPPGFG</sequence>
<proteinExistence type="predicted"/>
<dbReference type="PANTHER" id="PTHR34356">
    <property type="entry name" value="ANTIGENIC HEAT-STABLE PROTEIN"/>
    <property type="match status" value="1"/>
</dbReference>
<dbReference type="Proteomes" id="UP001634007">
    <property type="component" value="Unassembled WGS sequence"/>
</dbReference>
<evidence type="ECO:0000313" key="3">
    <source>
        <dbReference type="Proteomes" id="UP001634007"/>
    </source>
</evidence>
<evidence type="ECO:0000313" key="2">
    <source>
        <dbReference type="EMBL" id="KAL3719610.1"/>
    </source>
</evidence>
<evidence type="ECO:0000256" key="1">
    <source>
        <dbReference type="SAM" id="MobiDB-lite"/>
    </source>
</evidence>
<name>A0ABD3J273_EUCGL</name>
<keyword evidence="3" id="KW-1185">Reference proteome</keyword>
<dbReference type="EMBL" id="JBJKBG010000010">
    <property type="protein sequence ID" value="KAL3719610.1"/>
    <property type="molecule type" value="Genomic_DNA"/>
</dbReference>
<dbReference type="PANTHER" id="PTHR34356:SF3">
    <property type="entry name" value="EXPRESSED PROTEIN"/>
    <property type="match status" value="1"/>
</dbReference>
<reference evidence="2 3" key="1">
    <citation type="submission" date="2024-11" db="EMBL/GenBank/DDBJ databases">
        <title>Chromosome-level genome assembly of Eucalyptus globulus Labill. provides insights into its genome evolution.</title>
        <authorList>
            <person name="Li X."/>
        </authorList>
    </citation>
    <scope>NUCLEOTIDE SEQUENCE [LARGE SCALE GENOMIC DNA]</scope>
    <source>
        <strain evidence="2">CL2024</strain>
        <tissue evidence="2">Fresh tender leaves</tissue>
    </source>
</reference>
<comment type="caution">
    <text evidence="2">The sequence shown here is derived from an EMBL/GenBank/DDBJ whole genome shotgun (WGS) entry which is preliminary data.</text>
</comment>
<accession>A0ABD3J273</accession>
<dbReference type="AlphaFoldDB" id="A0ABD3J273"/>